<dbReference type="EMBL" id="JBDPZC010000011">
    <property type="protein sequence ID" value="MEO3715074.1"/>
    <property type="molecule type" value="Genomic_DNA"/>
</dbReference>
<evidence type="ECO:0000313" key="3">
    <source>
        <dbReference type="Proteomes" id="UP001462640"/>
    </source>
</evidence>
<gene>
    <name evidence="2" type="ORF">ABDJ40_20090</name>
</gene>
<dbReference type="SUPFAM" id="SSF56059">
    <property type="entry name" value="Glutathione synthetase ATP-binding domain-like"/>
    <property type="match status" value="1"/>
</dbReference>
<evidence type="ECO:0000313" key="2">
    <source>
        <dbReference type="EMBL" id="MEO3715074.1"/>
    </source>
</evidence>
<reference evidence="2 3" key="1">
    <citation type="submission" date="2024-05" db="EMBL/GenBank/DDBJ databases">
        <title>Roseateles sp. 2.12 16S ribosomal RNA gene Genome sequencing and assembly.</title>
        <authorList>
            <person name="Woo H."/>
        </authorList>
    </citation>
    <scope>NUCLEOTIDE SEQUENCE [LARGE SCALE GENOMIC DNA]</scope>
    <source>
        <strain evidence="2 3">2.12</strain>
    </source>
</reference>
<proteinExistence type="predicted"/>
<name>A0ABV0GJ46_9BURK</name>
<keyword evidence="3" id="KW-1185">Reference proteome</keyword>
<dbReference type="RefSeq" id="WP_347612325.1">
    <property type="nucleotide sequence ID" value="NZ_JBDPZC010000011.1"/>
</dbReference>
<dbReference type="InterPro" id="IPR007302">
    <property type="entry name" value="CP_ATPgrasp"/>
</dbReference>
<dbReference type="Pfam" id="PF04174">
    <property type="entry name" value="CP_ATPgrasp_1"/>
    <property type="match status" value="1"/>
</dbReference>
<dbReference type="Proteomes" id="UP001462640">
    <property type="component" value="Unassembled WGS sequence"/>
</dbReference>
<organism evidence="2 3">
    <name type="scientific">Roseateles flavus</name>
    <dbReference type="NCBI Taxonomy" id="3149041"/>
    <lineage>
        <taxon>Bacteria</taxon>
        <taxon>Pseudomonadati</taxon>
        <taxon>Pseudomonadota</taxon>
        <taxon>Betaproteobacteria</taxon>
        <taxon>Burkholderiales</taxon>
        <taxon>Sphaerotilaceae</taxon>
        <taxon>Roseateles</taxon>
    </lineage>
</organism>
<protein>
    <recommendedName>
        <fullName evidence="1">Circularly permuted ATPgrasp domain-containing protein</fullName>
    </recommendedName>
</protein>
<comment type="caution">
    <text evidence="2">The sequence shown here is derived from an EMBL/GenBank/DDBJ whole genome shotgun (WGS) entry which is preliminary data.</text>
</comment>
<accession>A0ABV0GJ46</accession>
<feature type="domain" description="Circularly permuted ATPgrasp" evidence="1">
    <location>
        <begin position="234"/>
        <end position="379"/>
    </location>
</feature>
<sequence length="454" mass="49828">MNPIDPLQQLAWREHGAQAGDLQAEDAGFQAQFHRVSPRYEPVIYPLPLFSASFLDDLVHSGRAVLALILSIPQRIYGGDYAAWLRFQGCPDDEAAFLLPMCTARSIEVATRFARPDCLLTPEAFRIVEMNIAPPIGGIADCNRMVTEFRASPFGRHLAGQGVKAQAPDTLACWGDAVRAVARASAARRGQGVEPLFFEALADPAEVAQANAQHADFVQGIRDSGFRHCKGNVQDLCVRDDGVYFGEQRVDLVFTAFTFSELQTFKVPRRLVLDLVAADAAGLVDFIAPPVNILFDNKCNLELLTSPEYARHWSDAERQLIARTLPLTQRLRQERLSTALEQRESLVLKPTRQFGGAGVVVGANCTDAQWRAELDRALASGEPCVLQETVHELFRLEVDCGGAPVRYEVCAGPMYFGNRDAAVFLRLMPARDGVVPVINAARGARMGVALARRA</sequence>
<evidence type="ECO:0000259" key="1">
    <source>
        <dbReference type="Pfam" id="PF04174"/>
    </source>
</evidence>